<feature type="domain" description="SCP" evidence="1">
    <location>
        <begin position="1"/>
        <end position="127"/>
    </location>
</feature>
<dbReference type="CDD" id="cd05380">
    <property type="entry name" value="CAP_euk"/>
    <property type="match status" value="1"/>
</dbReference>
<gene>
    <name evidence="2" type="ORF">SVUK_LOCUS8388</name>
</gene>
<organism evidence="2 3">
    <name type="scientific">Strongylus vulgaris</name>
    <name type="common">Blood worm</name>
    <dbReference type="NCBI Taxonomy" id="40348"/>
    <lineage>
        <taxon>Eukaryota</taxon>
        <taxon>Metazoa</taxon>
        <taxon>Ecdysozoa</taxon>
        <taxon>Nematoda</taxon>
        <taxon>Chromadorea</taxon>
        <taxon>Rhabditida</taxon>
        <taxon>Rhabditina</taxon>
        <taxon>Rhabditomorpha</taxon>
        <taxon>Strongyloidea</taxon>
        <taxon>Strongylidae</taxon>
        <taxon>Strongylus</taxon>
    </lineage>
</organism>
<protein>
    <recommendedName>
        <fullName evidence="1">SCP domain-containing protein</fullName>
    </recommendedName>
</protein>
<dbReference type="InterPro" id="IPR014044">
    <property type="entry name" value="CAP_dom"/>
</dbReference>
<dbReference type="Pfam" id="PF00188">
    <property type="entry name" value="CAP"/>
    <property type="match status" value="1"/>
</dbReference>
<proteinExistence type="predicted"/>
<dbReference type="InterPro" id="IPR035940">
    <property type="entry name" value="CAP_sf"/>
</dbReference>
<dbReference type="Proteomes" id="UP000270094">
    <property type="component" value="Unassembled WGS sequence"/>
</dbReference>
<dbReference type="OrthoDB" id="5817383at2759"/>
<evidence type="ECO:0000313" key="2">
    <source>
        <dbReference type="EMBL" id="VDM73390.1"/>
    </source>
</evidence>
<dbReference type="SUPFAM" id="SSF55797">
    <property type="entry name" value="PR-1-like"/>
    <property type="match status" value="1"/>
</dbReference>
<reference evidence="2 3" key="1">
    <citation type="submission" date="2018-11" db="EMBL/GenBank/DDBJ databases">
        <authorList>
            <consortium name="Pathogen Informatics"/>
        </authorList>
    </citation>
    <scope>NUCLEOTIDE SEQUENCE [LARGE SCALE GENOMIC DNA]</scope>
</reference>
<sequence length="152" mass="16693">MYRMRYNCDAESYAQQHVLTCNRRQTRPRALGGFKENVNVLDRKDTTLEGAVQWAMYTWSSQLTNRGVPSNMIYSREVADRPISNGVSAFTKMAWSSNTQLGCAVNDCGSFFFTSCIYGPGGGNNIGQSIYPIGAVCSQCTANCTDGLCPTP</sequence>
<evidence type="ECO:0000313" key="3">
    <source>
        <dbReference type="Proteomes" id="UP000270094"/>
    </source>
</evidence>
<name>A0A3P7IKD0_STRVU</name>
<dbReference type="EMBL" id="UYYB01030317">
    <property type="protein sequence ID" value="VDM73390.1"/>
    <property type="molecule type" value="Genomic_DNA"/>
</dbReference>
<keyword evidence="3" id="KW-1185">Reference proteome</keyword>
<dbReference type="Gene3D" id="3.40.33.10">
    <property type="entry name" value="CAP"/>
    <property type="match status" value="1"/>
</dbReference>
<accession>A0A3P7IKD0</accession>
<dbReference type="AlphaFoldDB" id="A0A3P7IKD0"/>
<evidence type="ECO:0000259" key="1">
    <source>
        <dbReference type="SMART" id="SM00198"/>
    </source>
</evidence>
<dbReference type="SMART" id="SM00198">
    <property type="entry name" value="SCP"/>
    <property type="match status" value="1"/>
</dbReference>